<gene>
    <name evidence="3" type="ORF">HHJ78_08100</name>
</gene>
<reference evidence="3 4" key="1">
    <citation type="submission" date="2020-04" db="EMBL/GenBank/DDBJ databases">
        <title>Antimicrobial susceptibility and clonality of vaginal-derived multi-drug resistant Mobiluncus isolates in China.</title>
        <authorList>
            <person name="Zhang X."/>
        </authorList>
    </citation>
    <scope>NUCLEOTIDE SEQUENCE [LARGE SCALE GENOMIC DNA]</scope>
    <source>
        <strain evidence="3 4">13</strain>
    </source>
</reference>
<sequence>MASNISSIHGVHVCNGAFSDGCDIDLFVDDAPARRTSIVFGHNGSGKSTIAREIDAIRAGGGNGYFYDSAKQALNLDDADRKRIRVFSEEYIESKTRIDDDGLEAFAMLGEQVEAADEIKQLDEQIDSVNADNEKLAQKIDGLSNGEKSPKALEKEAKNAAIEGGWKSRAEEVDGKKPNFTDKRWDEIRSAASGQPRESLEKQFNDKLVEYKKASGAGDSHLPELSLIDVERYNEARILELLAKCVENPTLSDREKRILELVQSGDQLLVEKSAKVFSNSETDACPMCLREISTQEKASIVDSVQKVLSKEVDKFKAELRQASLQDITQQTVAEQVSASLSTDLPRVEQMVISLVRNYNDLLAERESNVYSPKTIEPLGLSEALNDLNEVIKRINEEVVSINNAIDAKAKIHDTLLDLNNKIAAADALTKIKESEKASEDLTEALRSQSKNNDNLQALGQSKAAWEARMRKVDIAVDVINAYLANVYFDTKKFQLQSNGDKYKIISNGHTVKPKDISTGERNILALCYFFSEGGKNREKNHEDDDPQYLVLDDPISSFDMENRIGVCSLIRERSGHLLRSNAESRITVMTHDGGVVEELENIFSDISDTFDGKKIKTDLFELRGKSSEPRGEKSSEYVALLKRAYKFASAEDFDPNESYVIGNILRRVLEGYSTFNYGIGMSRLPSDPDLRERLGDQLPFLEDAMYRLALNDASHMEKRIKAFNPTNAFERYSNEEKKKCAQCVMVILDKLDPVHLKKHLGSCQISQQEIENHLREWSNRFTPAAL</sequence>
<feature type="coiled-coil region" evidence="1">
    <location>
        <begin position="112"/>
        <end position="139"/>
    </location>
</feature>
<organism evidence="3 4">
    <name type="scientific">Mobiluncus mulieris</name>
    <dbReference type="NCBI Taxonomy" id="2052"/>
    <lineage>
        <taxon>Bacteria</taxon>
        <taxon>Bacillati</taxon>
        <taxon>Actinomycetota</taxon>
        <taxon>Actinomycetes</taxon>
        <taxon>Actinomycetales</taxon>
        <taxon>Actinomycetaceae</taxon>
        <taxon>Mobiluncus</taxon>
    </lineage>
</organism>
<dbReference type="EMBL" id="JABCUR010000007">
    <property type="protein sequence ID" value="NMW65484.1"/>
    <property type="molecule type" value="Genomic_DNA"/>
</dbReference>
<feature type="coiled-coil region" evidence="1">
    <location>
        <begin position="384"/>
        <end position="458"/>
    </location>
</feature>
<proteinExistence type="predicted"/>
<keyword evidence="1" id="KW-0175">Coiled coil</keyword>
<dbReference type="InterPro" id="IPR026866">
    <property type="entry name" value="CR006_AAA"/>
</dbReference>
<dbReference type="SUPFAM" id="SSF52540">
    <property type="entry name" value="P-loop containing nucleoside triphosphate hydrolases"/>
    <property type="match status" value="1"/>
</dbReference>
<evidence type="ECO:0000259" key="2">
    <source>
        <dbReference type="Pfam" id="PF13166"/>
    </source>
</evidence>
<evidence type="ECO:0000256" key="1">
    <source>
        <dbReference type="SAM" id="Coils"/>
    </source>
</evidence>
<dbReference type="Proteomes" id="UP000578252">
    <property type="component" value="Unassembled WGS sequence"/>
</dbReference>
<dbReference type="Gene3D" id="3.40.50.300">
    <property type="entry name" value="P-loop containing nucleotide triphosphate hydrolases"/>
    <property type="match status" value="2"/>
</dbReference>
<protein>
    <submittedName>
        <fullName evidence="3">AAA family ATPase</fullName>
    </submittedName>
</protein>
<accession>A0A7Y0U246</accession>
<dbReference type="RefSeq" id="WP_169772162.1">
    <property type="nucleotide sequence ID" value="NZ_JABCUR010000007.1"/>
</dbReference>
<comment type="caution">
    <text evidence="3">The sequence shown here is derived from an EMBL/GenBank/DDBJ whole genome shotgun (WGS) entry which is preliminary data.</text>
</comment>
<dbReference type="Pfam" id="PF13166">
    <property type="entry name" value="AAA_13"/>
    <property type="match status" value="1"/>
</dbReference>
<feature type="domain" description="Protein CR006 P-loop" evidence="2">
    <location>
        <begin position="34"/>
        <end position="719"/>
    </location>
</feature>
<dbReference type="InterPro" id="IPR027417">
    <property type="entry name" value="P-loop_NTPase"/>
</dbReference>
<dbReference type="AlphaFoldDB" id="A0A7Y0U246"/>
<name>A0A7Y0U246_9ACTO</name>
<evidence type="ECO:0000313" key="3">
    <source>
        <dbReference type="EMBL" id="NMW65484.1"/>
    </source>
</evidence>
<evidence type="ECO:0000313" key="4">
    <source>
        <dbReference type="Proteomes" id="UP000578252"/>
    </source>
</evidence>